<dbReference type="InterPro" id="IPR011335">
    <property type="entry name" value="Restrct_endonuc-II-like"/>
</dbReference>
<dbReference type="Pfam" id="PF05685">
    <property type="entry name" value="Uma2"/>
    <property type="match status" value="1"/>
</dbReference>
<feature type="compositionally biased region" description="Low complexity" evidence="1">
    <location>
        <begin position="218"/>
        <end position="227"/>
    </location>
</feature>
<dbReference type="Proteomes" id="UP000019140">
    <property type="component" value="Unassembled WGS sequence"/>
</dbReference>
<dbReference type="HOGENOM" id="CLU_075279_0_1_7"/>
<accession>W4M1L3</accession>
<feature type="domain" description="Putative restriction endonuclease" evidence="2">
    <location>
        <begin position="38"/>
        <end position="160"/>
    </location>
</feature>
<feature type="region of interest" description="Disordered" evidence="1">
    <location>
        <begin position="197"/>
        <end position="227"/>
    </location>
</feature>
<comment type="caution">
    <text evidence="3">The sequence shown here is derived from an EMBL/GenBank/DDBJ whole genome shotgun (WGS) entry which is preliminary data.</text>
</comment>
<organism evidence="3 4">
    <name type="scientific">Candidatus Entotheonella gemina</name>
    <dbReference type="NCBI Taxonomy" id="1429439"/>
    <lineage>
        <taxon>Bacteria</taxon>
        <taxon>Pseudomonadati</taxon>
        <taxon>Nitrospinota/Tectimicrobiota group</taxon>
        <taxon>Candidatus Tectimicrobiota</taxon>
        <taxon>Candidatus Entotheonellia</taxon>
        <taxon>Candidatus Entotheonellales</taxon>
        <taxon>Candidatus Entotheonellaceae</taxon>
        <taxon>Candidatus Entotheonella</taxon>
    </lineage>
</organism>
<name>W4M1L3_9BACT</name>
<dbReference type="PANTHER" id="PTHR33352">
    <property type="entry name" value="SLR1095 PROTEIN"/>
    <property type="match status" value="1"/>
</dbReference>
<dbReference type="InterPro" id="IPR008538">
    <property type="entry name" value="Uma2"/>
</dbReference>
<proteinExistence type="predicted"/>
<dbReference type="Gene3D" id="3.90.1570.10">
    <property type="entry name" value="tt1808, chain A"/>
    <property type="match status" value="1"/>
</dbReference>
<dbReference type="AlphaFoldDB" id="W4M1L3"/>
<feature type="compositionally biased region" description="Basic and acidic residues" evidence="1">
    <location>
        <begin position="197"/>
        <end position="217"/>
    </location>
</feature>
<evidence type="ECO:0000313" key="4">
    <source>
        <dbReference type="Proteomes" id="UP000019140"/>
    </source>
</evidence>
<keyword evidence="4" id="KW-1185">Reference proteome</keyword>
<dbReference type="CDD" id="cd06260">
    <property type="entry name" value="DUF820-like"/>
    <property type="match status" value="1"/>
</dbReference>
<reference evidence="3 4" key="1">
    <citation type="journal article" date="2014" name="Nature">
        <title>An environmental bacterial taxon with a large and distinct metabolic repertoire.</title>
        <authorList>
            <person name="Wilson M.C."/>
            <person name="Mori T."/>
            <person name="Ruckert C."/>
            <person name="Uria A.R."/>
            <person name="Helf M.J."/>
            <person name="Takada K."/>
            <person name="Gernert C."/>
            <person name="Steffens U.A."/>
            <person name="Heycke N."/>
            <person name="Schmitt S."/>
            <person name="Rinke C."/>
            <person name="Helfrich E.J."/>
            <person name="Brachmann A.O."/>
            <person name="Gurgui C."/>
            <person name="Wakimoto T."/>
            <person name="Kracht M."/>
            <person name="Crusemann M."/>
            <person name="Hentschel U."/>
            <person name="Abe I."/>
            <person name="Matsunaga S."/>
            <person name="Kalinowski J."/>
            <person name="Takeyama H."/>
            <person name="Piel J."/>
        </authorList>
    </citation>
    <scope>NUCLEOTIDE SEQUENCE [LARGE SCALE GENOMIC DNA]</scope>
    <source>
        <strain evidence="4">TSY2</strain>
    </source>
</reference>
<evidence type="ECO:0000259" key="2">
    <source>
        <dbReference type="Pfam" id="PF05685"/>
    </source>
</evidence>
<dbReference type="SUPFAM" id="SSF52980">
    <property type="entry name" value="Restriction endonuclease-like"/>
    <property type="match status" value="1"/>
</dbReference>
<evidence type="ECO:0000256" key="1">
    <source>
        <dbReference type="SAM" id="MobiDB-lite"/>
    </source>
</evidence>
<dbReference type="PANTHER" id="PTHR33352:SF3">
    <property type="entry name" value="SLR1612 PROTEIN"/>
    <property type="match status" value="1"/>
</dbReference>
<gene>
    <name evidence="3" type="ORF">ETSY2_29955</name>
</gene>
<protein>
    <recommendedName>
        <fullName evidence="2">Putative restriction endonuclease domain-containing protein</fullName>
    </recommendedName>
</protein>
<dbReference type="InterPro" id="IPR012296">
    <property type="entry name" value="Nuclease_put_TT1808"/>
</dbReference>
<dbReference type="PATRIC" id="fig|1429439.4.peg.5086"/>
<sequence length="253" mass="28848">MVRSGVRSSDSVMYPSSDGLPMAESDFQRGPLMYAVEALRIHFQDRSDVYVSGNLFIYYEQGNPQAVVAPDVFAVFGASKQDRMTYRLWEEPTAPQWVIEITSRSTRGEDQRTKRALYAQLGVQEYWQYDPTGDYLDPQLQGFRLEGGSYEPITDELLPDGVRALYSEVLGLDIRLEGGRMYFYDVERGEKLLTHEEAEQERRMGEERIRQEAEARQAAEAQLAEEAEARQAAEAQLAELAARLRALEERGTE</sequence>
<evidence type="ECO:0000313" key="3">
    <source>
        <dbReference type="EMBL" id="ETX04234.1"/>
    </source>
</evidence>
<dbReference type="EMBL" id="AZHX01001266">
    <property type="protein sequence ID" value="ETX04234.1"/>
    <property type="molecule type" value="Genomic_DNA"/>
</dbReference>